<sequence>MAVAVGVMAALGDAGVVLGGGKRRFKSLYLRLRAEIRRQLAKGRESKQRFSFHYDPFSYALNFDDGCPGFLLHRSLERRSEKFAALVVSTGE</sequence>
<keyword evidence="2" id="KW-1185">Reference proteome</keyword>
<protein>
    <submittedName>
        <fullName evidence="1">Uncharacterized protein</fullName>
    </submittedName>
</protein>
<dbReference type="PANTHER" id="PTHR34538:SF13">
    <property type="entry name" value="OS02G0637200 PROTEIN"/>
    <property type="match status" value="1"/>
</dbReference>
<dbReference type="STRING" id="52838.A0A4S8JU15"/>
<dbReference type="EMBL" id="PYDT01000003">
    <property type="protein sequence ID" value="THU65656.1"/>
    <property type="molecule type" value="Genomic_DNA"/>
</dbReference>
<evidence type="ECO:0000313" key="1">
    <source>
        <dbReference type="EMBL" id="THU65656.1"/>
    </source>
</evidence>
<comment type="caution">
    <text evidence="1">The sequence shown here is derived from an EMBL/GenBank/DDBJ whole genome shotgun (WGS) entry which is preliminary data.</text>
</comment>
<name>A0A4S8JU15_MUSBA</name>
<proteinExistence type="predicted"/>
<reference evidence="1 2" key="1">
    <citation type="journal article" date="2019" name="Nat. Plants">
        <title>Genome sequencing of Musa balbisiana reveals subgenome evolution and function divergence in polyploid bananas.</title>
        <authorList>
            <person name="Yao X."/>
        </authorList>
    </citation>
    <scope>NUCLEOTIDE SEQUENCE [LARGE SCALE GENOMIC DNA]</scope>
    <source>
        <strain evidence="2">cv. DH-PKW</strain>
        <tissue evidence="1">Leaves</tissue>
    </source>
</reference>
<accession>A0A4S8JU15</accession>
<dbReference type="AlphaFoldDB" id="A0A4S8JU15"/>
<organism evidence="1 2">
    <name type="scientific">Musa balbisiana</name>
    <name type="common">Banana</name>
    <dbReference type="NCBI Taxonomy" id="52838"/>
    <lineage>
        <taxon>Eukaryota</taxon>
        <taxon>Viridiplantae</taxon>
        <taxon>Streptophyta</taxon>
        <taxon>Embryophyta</taxon>
        <taxon>Tracheophyta</taxon>
        <taxon>Spermatophyta</taxon>
        <taxon>Magnoliopsida</taxon>
        <taxon>Liliopsida</taxon>
        <taxon>Zingiberales</taxon>
        <taxon>Musaceae</taxon>
        <taxon>Musa</taxon>
    </lineage>
</organism>
<gene>
    <name evidence="1" type="ORF">C4D60_Mb05t05910</name>
</gene>
<evidence type="ECO:0000313" key="2">
    <source>
        <dbReference type="Proteomes" id="UP000317650"/>
    </source>
</evidence>
<dbReference type="PANTHER" id="PTHR34538">
    <property type="entry name" value="EXPRESSED PROTEIN"/>
    <property type="match status" value="1"/>
</dbReference>
<dbReference type="Proteomes" id="UP000317650">
    <property type="component" value="Chromosome 5"/>
</dbReference>